<proteinExistence type="predicted"/>
<sequence>RKAINVVQKACNLSRAVNNLVAAAVSGTCQEMLTENRRFSVEWVDQKPAGAGPQPEFEAVLSEKTFKEWYEEAKSRVGSTQMNWKSFVNNVKKWTADAANKRRNWIYTERDGTLRINPSFVHCECALIRHIIEMDLIIYPYIAISKLCCYACYLFVQAFNKVQESMGLGPVIVAGTHIKKYFPWSVP</sequence>
<dbReference type="InterPro" id="IPR027796">
    <property type="entry name" value="OTT_1508_deam-like"/>
</dbReference>
<protein>
    <submittedName>
        <fullName evidence="1">Uncharacterized protein</fullName>
    </submittedName>
</protein>
<feature type="non-terminal residue" evidence="1">
    <location>
        <position position="1"/>
    </location>
</feature>
<feature type="non-terminal residue" evidence="1">
    <location>
        <position position="187"/>
    </location>
</feature>
<evidence type="ECO:0000313" key="1">
    <source>
        <dbReference type="EMBL" id="TBU24090.1"/>
    </source>
</evidence>
<reference evidence="1" key="1">
    <citation type="submission" date="2019-01" db="EMBL/GenBank/DDBJ databases">
        <title>Draft genome sequences of three monokaryotic isolates of the white-rot basidiomycete fungus Dichomitus squalens.</title>
        <authorList>
            <consortium name="DOE Joint Genome Institute"/>
            <person name="Lopez S.C."/>
            <person name="Andreopoulos B."/>
            <person name="Pangilinan J."/>
            <person name="Lipzen A."/>
            <person name="Riley R."/>
            <person name="Ahrendt S."/>
            <person name="Ng V."/>
            <person name="Barry K."/>
            <person name="Daum C."/>
            <person name="Grigoriev I.V."/>
            <person name="Hilden K.S."/>
            <person name="Makela M.R."/>
            <person name="de Vries R.P."/>
        </authorList>
    </citation>
    <scope>NUCLEOTIDE SEQUENCE [LARGE SCALE GENOMIC DNA]</scope>
    <source>
        <strain evidence="1">OM18370.1</strain>
    </source>
</reference>
<dbReference type="OrthoDB" id="2824533at2759"/>
<dbReference type="Proteomes" id="UP000292957">
    <property type="component" value="Unassembled WGS sequence"/>
</dbReference>
<gene>
    <name evidence="1" type="ORF">BD311DRAFT_635421</name>
</gene>
<dbReference type="Pfam" id="PF14441">
    <property type="entry name" value="OTT_1508_deam"/>
    <property type="match status" value="1"/>
</dbReference>
<organism evidence="1">
    <name type="scientific">Dichomitus squalens</name>
    <dbReference type="NCBI Taxonomy" id="114155"/>
    <lineage>
        <taxon>Eukaryota</taxon>
        <taxon>Fungi</taxon>
        <taxon>Dikarya</taxon>
        <taxon>Basidiomycota</taxon>
        <taxon>Agaricomycotina</taxon>
        <taxon>Agaricomycetes</taxon>
        <taxon>Polyporales</taxon>
        <taxon>Polyporaceae</taxon>
        <taxon>Dichomitus</taxon>
    </lineage>
</organism>
<accession>A0A4Q9MA79</accession>
<name>A0A4Q9MA79_9APHY</name>
<dbReference type="EMBL" id="ML143488">
    <property type="protein sequence ID" value="TBU24090.1"/>
    <property type="molecule type" value="Genomic_DNA"/>
</dbReference>
<dbReference type="AlphaFoldDB" id="A0A4Q9MA79"/>